<dbReference type="Gene3D" id="6.10.140.1800">
    <property type="match status" value="1"/>
</dbReference>
<name>A0A820KTM1_9BILA</name>
<proteinExistence type="predicted"/>
<feature type="repeat" description="TPR" evidence="1">
    <location>
        <begin position="51"/>
        <end position="84"/>
    </location>
</feature>
<evidence type="ECO:0000313" key="2">
    <source>
        <dbReference type="EMBL" id="CAF4348010.1"/>
    </source>
</evidence>
<sequence>MGDATDPSKHILSYDRIDCFKEEKCHHIENEQDNPLVRGLMKFFSTVYSSEVTYNRLAVEYLKKGDYDSALVKLEQALTIQIQRCGDEPNVHVVSTYHKFGHVYKMKKD</sequence>
<dbReference type="Proteomes" id="UP000663836">
    <property type="component" value="Unassembled WGS sequence"/>
</dbReference>
<dbReference type="AlphaFoldDB" id="A0A820KTM1"/>
<dbReference type="InterPro" id="IPR019734">
    <property type="entry name" value="TPR_rpt"/>
</dbReference>
<dbReference type="InterPro" id="IPR011990">
    <property type="entry name" value="TPR-like_helical_dom_sf"/>
</dbReference>
<reference evidence="2" key="1">
    <citation type="submission" date="2021-02" db="EMBL/GenBank/DDBJ databases">
        <authorList>
            <person name="Nowell W R."/>
        </authorList>
    </citation>
    <scope>NUCLEOTIDE SEQUENCE</scope>
</reference>
<protein>
    <submittedName>
        <fullName evidence="2">Uncharacterized protein</fullName>
    </submittedName>
</protein>
<comment type="caution">
    <text evidence="2">The sequence shown here is derived from an EMBL/GenBank/DDBJ whole genome shotgun (WGS) entry which is preliminary data.</text>
</comment>
<organism evidence="2 3">
    <name type="scientific">Rotaria sordida</name>
    <dbReference type="NCBI Taxonomy" id="392033"/>
    <lineage>
        <taxon>Eukaryota</taxon>
        <taxon>Metazoa</taxon>
        <taxon>Spiralia</taxon>
        <taxon>Gnathifera</taxon>
        <taxon>Rotifera</taxon>
        <taxon>Eurotatoria</taxon>
        <taxon>Bdelloidea</taxon>
        <taxon>Philodinida</taxon>
        <taxon>Philodinidae</taxon>
        <taxon>Rotaria</taxon>
    </lineage>
</organism>
<gene>
    <name evidence="2" type="ORF">JBS370_LOCUS41837</name>
</gene>
<accession>A0A820KTM1</accession>
<dbReference type="PROSITE" id="PS50005">
    <property type="entry name" value="TPR"/>
    <property type="match status" value="1"/>
</dbReference>
<keyword evidence="1" id="KW-0802">TPR repeat</keyword>
<evidence type="ECO:0000256" key="1">
    <source>
        <dbReference type="PROSITE-ProRule" id="PRU00339"/>
    </source>
</evidence>
<dbReference type="SUPFAM" id="SSF48452">
    <property type="entry name" value="TPR-like"/>
    <property type="match status" value="1"/>
</dbReference>
<evidence type="ECO:0000313" key="3">
    <source>
        <dbReference type="Proteomes" id="UP000663836"/>
    </source>
</evidence>
<dbReference type="EMBL" id="CAJOBD010049866">
    <property type="protein sequence ID" value="CAF4348010.1"/>
    <property type="molecule type" value="Genomic_DNA"/>
</dbReference>